<accession>A0A8S2I194</accession>
<dbReference type="GO" id="GO:2000009">
    <property type="term" value="P:negative regulation of protein localization to cell surface"/>
    <property type="evidence" value="ECO:0007669"/>
    <property type="project" value="TreeGrafter"/>
</dbReference>
<dbReference type="SMART" id="SM00228">
    <property type="entry name" value="PDZ"/>
    <property type="match status" value="1"/>
</dbReference>
<feature type="compositionally biased region" description="Polar residues" evidence="1">
    <location>
        <begin position="419"/>
        <end position="428"/>
    </location>
</feature>
<evidence type="ECO:0000256" key="1">
    <source>
        <dbReference type="SAM" id="MobiDB-lite"/>
    </source>
</evidence>
<evidence type="ECO:0000313" key="5">
    <source>
        <dbReference type="Proteomes" id="UP000682733"/>
    </source>
</evidence>
<evidence type="ECO:0000313" key="3">
    <source>
        <dbReference type="EMBL" id="CAF0924892.1"/>
    </source>
</evidence>
<gene>
    <name evidence="3" type="ORF">OVA965_LOCUS10825</name>
    <name evidence="4" type="ORF">TMI583_LOCUS10821</name>
</gene>
<name>A0A8S2I194_9BILA</name>
<comment type="caution">
    <text evidence="4">The sequence shown here is derived from an EMBL/GenBank/DDBJ whole genome shotgun (WGS) entry which is preliminary data.</text>
</comment>
<dbReference type="AlphaFoldDB" id="A0A8S2I194"/>
<feature type="region of interest" description="Disordered" evidence="1">
    <location>
        <begin position="391"/>
        <end position="448"/>
    </location>
</feature>
<sequence length="472" mass="53429">MAVSVAANGFRWLDILEQEFDKTFVDLDLLLGEIDPDQSEITDEGRGKLTVLSSSWAQLVHKTQTLSQTNAKMEAQLIDTKAEIIETKAEKVAMQQQIKDIMAQLHASQLECQILKNQEIEGADTIRKRLVCHFKKITKFLLCTLFAFKEDQLNRQRSEFKRDAVWEIKANELEKENVKLKNSIINLQSEVYGSRLAAKYLDKELAGRIQQIQLLGRDLRGPYHEKLWNQLEAEIHLHRHKTVIRACRERQVAKKNLFMPPGHDFQTLKKRQGVGELRIVNLTKDPKEALGISITGGKEHGLPILISEIHQGGAVDRCGQLYVGDSILAVNSINLRDVKHTEAVQILSSIKSDITMNVVFVAPDNDSDTEELTNLTENNLKYKFISNKTDHSYETSHPRCKQQSTSSDHNNSHSENSNRTIVNGSNDSSKLKATLEQSSNASESNTKTGVSVIDRYLKSTRQYLPLKRTDST</sequence>
<dbReference type="SUPFAM" id="SSF50156">
    <property type="entry name" value="PDZ domain-like"/>
    <property type="match status" value="1"/>
</dbReference>
<dbReference type="Gene3D" id="2.30.42.10">
    <property type="match status" value="1"/>
</dbReference>
<dbReference type="GO" id="GO:0030140">
    <property type="term" value="C:trans-Golgi network transport vesicle"/>
    <property type="evidence" value="ECO:0007669"/>
    <property type="project" value="TreeGrafter"/>
</dbReference>
<dbReference type="EMBL" id="CAJNOK010004068">
    <property type="protein sequence ID" value="CAF0924892.1"/>
    <property type="molecule type" value="Genomic_DNA"/>
</dbReference>
<proteinExistence type="predicted"/>
<dbReference type="GO" id="GO:0044325">
    <property type="term" value="F:transmembrane transporter binding"/>
    <property type="evidence" value="ECO:0007669"/>
    <property type="project" value="TreeGrafter"/>
</dbReference>
<organism evidence="4 5">
    <name type="scientific">Didymodactylos carnosus</name>
    <dbReference type="NCBI Taxonomy" id="1234261"/>
    <lineage>
        <taxon>Eukaryota</taxon>
        <taxon>Metazoa</taxon>
        <taxon>Spiralia</taxon>
        <taxon>Gnathifera</taxon>
        <taxon>Rotifera</taxon>
        <taxon>Eurotatoria</taxon>
        <taxon>Bdelloidea</taxon>
        <taxon>Philodinida</taxon>
        <taxon>Philodinidae</taxon>
        <taxon>Didymodactylos</taxon>
    </lineage>
</organism>
<dbReference type="GO" id="GO:0016020">
    <property type="term" value="C:membrane"/>
    <property type="evidence" value="ECO:0007669"/>
    <property type="project" value="TreeGrafter"/>
</dbReference>
<dbReference type="PANTHER" id="PTHR16528">
    <property type="entry name" value="GOLGI-ASSOCIATED PDZ AND COILED-COIL MOTIF-CONTAINING"/>
    <property type="match status" value="1"/>
</dbReference>
<dbReference type="Proteomes" id="UP000677228">
    <property type="component" value="Unassembled WGS sequence"/>
</dbReference>
<reference evidence="4" key="1">
    <citation type="submission" date="2021-02" db="EMBL/GenBank/DDBJ databases">
        <authorList>
            <person name="Nowell W R."/>
        </authorList>
    </citation>
    <scope>NUCLEOTIDE SEQUENCE</scope>
</reference>
<dbReference type="InterPro" id="IPR001478">
    <property type="entry name" value="PDZ"/>
</dbReference>
<dbReference type="PANTHER" id="PTHR16528:SF2">
    <property type="entry name" value="GOLGI-ASSOCIATED PDZ AND COILED-COIL MOTIF-CONTAINING PROTEIN"/>
    <property type="match status" value="1"/>
</dbReference>
<dbReference type="InterPro" id="IPR038879">
    <property type="entry name" value="GOPC"/>
</dbReference>
<feature type="domain" description="PDZ" evidence="2">
    <location>
        <begin position="279"/>
        <end position="362"/>
    </location>
</feature>
<dbReference type="Pfam" id="PF00595">
    <property type="entry name" value="PDZ"/>
    <property type="match status" value="1"/>
</dbReference>
<evidence type="ECO:0000259" key="2">
    <source>
        <dbReference type="PROSITE" id="PS50106"/>
    </source>
</evidence>
<dbReference type="Proteomes" id="UP000682733">
    <property type="component" value="Unassembled WGS sequence"/>
</dbReference>
<feature type="compositionally biased region" description="Low complexity" evidence="1">
    <location>
        <begin position="404"/>
        <end position="418"/>
    </location>
</feature>
<dbReference type="PROSITE" id="PS50106">
    <property type="entry name" value="PDZ"/>
    <property type="match status" value="1"/>
</dbReference>
<evidence type="ECO:0000313" key="4">
    <source>
        <dbReference type="EMBL" id="CAF3701995.1"/>
    </source>
</evidence>
<dbReference type="EMBL" id="CAJOBA010004070">
    <property type="protein sequence ID" value="CAF3701995.1"/>
    <property type="molecule type" value="Genomic_DNA"/>
</dbReference>
<dbReference type="InterPro" id="IPR036034">
    <property type="entry name" value="PDZ_sf"/>
</dbReference>
<dbReference type="GO" id="GO:0005794">
    <property type="term" value="C:Golgi apparatus"/>
    <property type="evidence" value="ECO:0007669"/>
    <property type="project" value="InterPro"/>
</dbReference>
<feature type="compositionally biased region" description="Polar residues" evidence="1">
    <location>
        <begin position="435"/>
        <end position="448"/>
    </location>
</feature>
<protein>
    <recommendedName>
        <fullName evidence="2">PDZ domain-containing protein</fullName>
    </recommendedName>
</protein>